<organism evidence="2 3">
    <name type="scientific">candidate division MSBL1 archaeon SCGC-AAA259B11</name>
    <dbReference type="NCBI Taxonomy" id="1698260"/>
    <lineage>
        <taxon>Archaea</taxon>
        <taxon>Methanobacteriati</taxon>
        <taxon>Methanobacteriota</taxon>
        <taxon>candidate division MSBL1</taxon>
    </lineage>
</organism>
<comment type="caution">
    <text evidence="2">The sequence shown here is derived from an EMBL/GenBank/DDBJ whole genome shotgun (WGS) entry which is preliminary data.</text>
</comment>
<proteinExistence type="predicted"/>
<dbReference type="GO" id="GO:0004803">
    <property type="term" value="F:transposase activity"/>
    <property type="evidence" value="ECO:0007669"/>
    <property type="project" value="InterPro"/>
</dbReference>
<dbReference type="AlphaFoldDB" id="A0A133U931"/>
<evidence type="ECO:0000259" key="1">
    <source>
        <dbReference type="Pfam" id="PF01609"/>
    </source>
</evidence>
<sequence length="533" mass="62535">MHLKRVTSKHKGKTYEYAQIVKSVRREDGKSSIEVVKSLGRMESEEDWERAEKIKEAMEKDEKIVRLKDVEIEKQFELGLGWVAEELWDRHGIGKSLMNAFESRKHEFDPEKIAFMLTVNRLYRPGSDLSAYRWIRERGWPRVEIEKQWVYRTLDPLVEEKEEIEKNMLQELKNNLDLDLSLVFYDLTSSYFEGEGPELAKFGYSRDKRKDKKQLVLGVVMADSVPIAHRVWPGNTDDSSTLEKTVQDLKDRFGIEDMVFVADRGVFKGNLEDLDHNYIGSVKKRKSNLSEKLLPKNVPGSKEKRTAEIHTDGKKRYILCLDEDRREKDLENLEETVEEGESFLEDLEQRFKSKGRGRPMTEEGAWKRIHKNLGRSKRLFQIKVEEKNRKIEWELDQEALEYEKTIAGKFLLVTTTDLKPDKVMEEYKNLKDVEQAFDDLKNILKLRPIGHRTSKRAKGHIFICILSLILAKLMEKHTGRTFENMKEKLEPLKTNQIKIHGEKIYKRNTINPEQEEILSELDVEKPPKTLVNV</sequence>
<dbReference type="GO" id="GO:0003677">
    <property type="term" value="F:DNA binding"/>
    <property type="evidence" value="ECO:0007669"/>
    <property type="project" value="InterPro"/>
</dbReference>
<name>A0A133U931_9EURY</name>
<dbReference type="InterPro" id="IPR047654">
    <property type="entry name" value="IS1634_transpos"/>
</dbReference>
<gene>
    <name evidence="2" type="ORF">AKJ61_00175</name>
</gene>
<dbReference type="PANTHER" id="PTHR34614">
    <property type="match status" value="1"/>
</dbReference>
<dbReference type="Pfam" id="PF01609">
    <property type="entry name" value="DDE_Tnp_1"/>
    <property type="match status" value="1"/>
</dbReference>
<dbReference type="EMBL" id="LHXK01000001">
    <property type="protein sequence ID" value="KXA90692.1"/>
    <property type="molecule type" value="Genomic_DNA"/>
</dbReference>
<dbReference type="GO" id="GO:0006313">
    <property type="term" value="P:DNA transposition"/>
    <property type="evidence" value="ECO:0007669"/>
    <property type="project" value="InterPro"/>
</dbReference>
<dbReference type="Proteomes" id="UP000070184">
    <property type="component" value="Unassembled WGS sequence"/>
</dbReference>
<dbReference type="PANTHER" id="PTHR34614:SF2">
    <property type="entry name" value="TRANSPOSASE IS4-LIKE DOMAIN-CONTAINING PROTEIN"/>
    <property type="match status" value="1"/>
</dbReference>
<dbReference type="InterPro" id="IPR002559">
    <property type="entry name" value="Transposase_11"/>
</dbReference>
<reference evidence="2 3" key="1">
    <citation type="journal article" date="2016" name="Sci. Rep.">
        <title>Metabolic traits of an uncultured archaeal lineage -MSBL1- from brine pools of the Red Sea.</title>
        <authorList>
            <person name="Mwirichia R."/>
            <person name="Alam I."/>
            <person name="Rashid M."/>
            <person name="Vinu M."/>
            <person name="Ba-Alawi W."/>
            <person name="Anthony Kamau A."/>
            <person name="Kamanda Ngugi D."/>
            <person name="Goker M."/>
            <person name="Klenk H.P."/>
            <person name="Bajic V."/>
            <person name="Stingl U."/>
        </authorList>
    </citation>
    <scope>NUCLEOTIDE SEQUENCE [LARGE SCALE GENOMIC DNA]</scope>
    <source>
        <strain evidence="2">SCGC-AAA259B11</strain>
    </source>
</reference>
<dbReference type="PATRIC" id="fig|1698260.3.peg.39"/>
<protein>
    <recommendedName>
        <fullName evidence="1">Transposase IS4-like domain-containing protein</fullName>
    </recommendedName>
</protein>
<evidence type="ECO:0000313" key="2">
    <source>
        <dbReference type="EMBL" id="KXA90692.1"/>
    </source>
</evidence>
<feature type="domain" description="Transposase IS4-like" evidence="1">
    <location>
        <begin position="182"/>
        <end position="470"/>
    </location>
</feature>
<keyword evidence="3" id="KW-1185">Reference proteome</keyword>
<dbReference type="NCBIfam" id="NF033559">
    <property type="entry name" value="transpos_IS1634"/>
    <property type="match status" value="1"/>
</dbReference>
<accession>A0A133U931</accession>
<evidence type="ECO:0000313" key="3">
    <source>
        <dbReference type="Proteomes" id="UP000070184"/>
    </source>
</evidence>